<dbReference type="SUPFAM" id="SSF53335">
    <property type="entry name" value="S-adenosyl-L-methionine-dependent methyltransferases"/>
    <property type="match status" value="1"/>
</dbReference>
<dbReference type="Proteomes" id="UP001595724">
    <property type="component" value="Unassembled WGS sequence"/>
</dbReference>
<proteinExistence type="predicted"/>
<dbReference type="Pfam" id="PF08241">
    <property type="entry name" value="Methyltransf_11"/>
    <property type="match status" value="1"/>
</dbReference>
<keyword evidence="3" id="KW-1185">Reference proteome</keyword>
<dbReference type="Gene3D" id="3.40.50.150">
    <property type="entry name" value="Vaccinia Virus protein VP39"/>
    <property type="match status" value="1"/>
</dbReference>
<reference evidence="3" key="1">
    <citation type="journal article" date="2019" name="Int. J. Syst. Evol. Microbiol.">
        <title>The Global Catalogue of Microorganisms (GCM) 10K type strain sequencing project: providing services to taxonomists for standard genome sequencing and annotation.</title>
        <authorList>
            <consortium name="The Broad Institute Genomics Platform"/>
            <consortium name="The Broad Institute Genome Sequencing Center for Infectious Disease"/>
            <person name="Wu L."/>
            <person name="Ma J."/>
        </authorList>
    </citation>
    <scope>NUCLEOTIDE SEQUENCE [LARGE SCALE GENOMIC DNA]</scope>
    <source>
        <strain evidence="3">KCTC 42211</strain>
    </source>
</reference>
<dbReference type="GO" id="GO:0032259">
    <property type="term" value="P:methylation"/>
    <property type="evidence" value="ECO:0007669"/>
    <property type="project" value="UniProtKB-KW"/>
</dbReference>
<dbReference type="PANTHER" id="PTHR43861:SF1">
    <property type="entry name" value="TRANS-ACONITATE 2-METHYLTRANSFERASE"/>
    <property type="match status" value="1"/>
</dbReference>
<keyword evidence="2" id="KW-0808">Transferase</keyword>
<dbReference type="RefSeq" id="WP_386705288.1">
    <property type="nucleotide sequence ID" value="NZ_JBHRYF010000001.1"/>
</dbReference>
<gene>
    <name evidence="2" type="ORF">ACFOM9_00695</name>
</gene>
<dbReference type="PANTHER" id="PTHR43861">
    <property type="entry name" value="TRANS-ACONITATE 2-METHYLTRANSFERASE-RELATED"/>
    <property type="match status" value="1"/>
</dbReference>
<name>A0ABV7UQU3_9GAMM</name>
<comment type="caution">
    <text evidence="2">The sequence shown here is derived from an EMBL/GenBank/DDBJ whole genome shotgun (WGS) entry which is preliminary data.</text>
</comment>
<dbReference type="CDD" id="cd02440">
    <property type="entry name" value="AdoMet_MTases"/>
    <property type="match status" value="1"/>
</dbReference>
<accession>A0ABV7UQU3</accession>
<dbReference type="EMBL" id="JBHRYF010000001">
    <property type="protein sequence ID" value="MFC3658594.1"/>
    <property type="molecule type" value="Genomic_DNA"/>
</dbReference>
<evidence type="ECO:0000259" key="1">
    <source>
        <dbReference type="Pfam" id="PF08241"/>
    </source>
</evidence>
<evidence type="ECO:0000313" key="3">
    <source>
        <dbReference type="Proteomes" id="UP001595724"/>
    </source>
</evidence>
<dbReference type="InterPro" id="IPR013216">
    <property type="entry name" value="Methyltransf_11"/>
</dbReference>
<keyword evidence="2" id="KW-0489">Methyltransferase</keyword>
<feature type="domain" description="Methyltransferase type 11" evidence="1">
    <location>
        <begin position="34"/>
        <end position="124"/>
    </location>
</feature>
<dbReference type="GO" id="GO:0008168">
    <property type="term" value="F:methyltransferase activity"/>
    <property type="evidence" value="ECO:0007669"/>
    <property type="project" value="UniProtKB-KW"/>
</dbReference>
<protein>
    <submittedName>
        <fullName evidence="2">Class I SAM-dependent methyltransferase</fullName>
    </submittedName>
</protein>
<sequence>MAQYQSFPDIAGDSRTADKLKALRMPTLVEKSFLDVGCNEGYFCGFAKFMGAARAVGIDHSPEFIYRAKSRFPDCEFHARTWDFLPEGEYDVILLASALHYAEDQAELIRRLVDKLTPSGVLILELGIVSSPKPEWVKVKRGIDERYFPTMAQLKRTLVDYAWKWMGASVNQDGDPVPRQVVHVSRRRPVAYLLMQPPAYGKTSVASRLFPPANVPIVSGDALIQRVARRELDASRLLQEIVDKDYSPFTIDETVQRIFSKKASPDFVRACIAEAGHGDFALDGFVPVKYHSEVEKQFADAGYMPVTLRWERIASPLMPEDSLNEHVAAYNKSLSDRGAGLIATGEVLPQHAMAGYVDNVHVGQDRLVVRGWALEADGQLPKQLVIGVGAERTFVTVDDVQDRKDVQRHLQLPHAKFGYTIELRLPGVASLVELGKLGFSVTLPSGRPLRIAQKVVESMRGPER</sequence>
<dbReference type="InterPro" id="IPR029063">
    <property type="entry name" value="SAM-dependent_MTases_sf"/>
</dbReference>
<organism evidence="2 3">
    <name type="scientific">Luteimonas notoginsengisoli</name>
    <dbReference type="NCBI Taxonomy" id="1578200"/>
    <lineage>
        <taxon>Bacteria</taxon>
        <taxon>Pseudomonadati</taxon>
        <taxon>Pseudomonadota</taxon>
        <taxon>Gammaproteobacteria</taxon>
        <taxon>Lysobacterales</taxon>
        <taxon>Lysobacteraceae</taxon>
        <taxon>Luteimonas</taxon>
    </lineage>
</organism>
<evidence type="ECO:0000313" key="2">
    <source>
        <dbReference type="EMBL" id="MFC3658594.1"/>
    </source>
</evidence>